<keyword evidence="4" id="KW-1185">Reference proteome</keyword>
<organism evidence="3 4">
    <name type="scientific">Paenibacillus planticolens</name>
    <dbReference type="NCBI Taxonomy" id="2654976"/>
    <lineage>
        <taxon>Bacteria</taxon>
        <taxon>Bacillati</taxon>
        <taxon>Bacillota</taxon>
        <taxon>Bacilli</taxon>
        <taxon>Bacillales</taxon>
        <taxon>Paenibacillaceae</taxon>
        <taxon>Paenibacillus</taxon>
    </lineage>
</organism>
<proteinExistence type="predicted"/>
<sequence length="123" mass="14695">MKVLHIFNYKLLKKLRNHKRLSIQQLSNVINIDRTLLSSFEKGKKIPNYAEINALADFFEVSSDELLLREQQETDETTEIIQQLLNKYRFSLSNSEHVQKLNELLCKEKKRIKTIRNKHRNEI</sequence>
<dbReference type="Proteomes" id="UP000618579">
    <property type="component" value="Unassembled WGS sequence"/>
</dbReference>
<dbReference type="PANTHER" id="PTHR46558:SF11">
    <property type="entry name" value="HTH-TYPE TRANSCRIPTIONAL REGULATOR XRE"/>
    <property type="match status" value="1"/>
</dbReference>
<dbReference type="PANTHER" id="PTHR46558">
    <property type="entry name" value="TRACRIPTIONAL REGULATORY PROTEIN-RELATED-RELATED"/>
    <property type="match status" value="1"/>
</dbReference>
<name>A0ABX1ZP82_9BACL</name>
<keyword evidence="1" id="KW-0238">DNA-binding</keyword>
<reference evidence="3 4" key="1">
    <citation type="submission" date="2019-10" db="EMBL/GenBank/DDBJ databases">
        <title>Description of Paenibacillus pedi sp. nov.</title>
        <authorList>
            <person name="Carlier A."/>
            <person name="Qi S."/>
        </authorList>
    </citation>
    <scope>NUCLEOTIDE SEQUENCE [LARGE SCALE GENOMIC DNA]</scope>
    <source>
        <strain evidence="3 4">LMG 31457</strain>
    </source>
</reference>
<dbReference type="Pfam" id="PF12844">
    <property type="entry name" value="HTH_19"/>
    <property type="match status" value="1"/>
</dbReference>
<dbReference type="SUPFAM" id="SSF47413">
    <property type="entry name" value="lambda repressor-like DNA-binding domains"/>
    <property type="match status" value="1"/>
</dbReference>
<dbReference type="Gene3D" id="1.10.260.40">
    <property type="entry name" value="lambda repressor-like DNA-binding domains"/>
    <property type="match status" value="1"/>
</dbReference>
<gene>
    <name evidence="3" type="ORF">GC097_17970</name>
</gene>
<dbReference type="InterPro" id="IPR010982">
    <property type="entry name" value="Lambda_DNA-bd_dom_sf"/>
</dbReference>
<dbReference type="CDD" id="cd00093">
    <property type="entry name" value="HTH_XRE"/>
    <property type="match status" value="1"/>
</dbReference>
<evidence type="ECO:0000256" key="1">
    <source>
        <dbReference type="ARBA" id="ARBA00023125"/>
    </source>
</evidence>
<dbReference type="InterPro" id="IPR001387">
    <property type="entry name" value="Cro/C1-type_HTH"/>
</dbReference>
<dbReference type="SMART" id="SM00530">
    <property type="entry name" value="HTH_XRE"/>
    <property type="match status" value="1"/>
</dbReference>
<protein>
    <submittedName>
        <fullName evidence="3">Helix-turn-helix domain-containing protein</fullName>
    </submittedName>
</protein>
<dbReference type="PROSITE" id="PS50943">
    <property type="entry name" value="HTH_CROC1"/>
    <property type="match status" value="1"/>
</dbReference>
<evidence type="ECO:0000313" key="3">
    <source>
        <dbReference type="EMBL" id="NOV01906.1"/>
    </source>
</evidence>
<comment type="caution">
    <text evidence="3">The sequence shown here is derived from an EMBL/GenBank/DDBJ whole genome shotgun (WGS) entry which is preliminary data.</text>
</comment>
<feature type="domain" description="HTH cro/C1-type" evidence="2">
    <location>
        <begin position="12"/>
        <end position="66"/>
    </location>
</feature>
<dbReference type="RefSeq" id="WP_376768402.1">
    <property type="nucleotide sequence ID" value="NZ_WHNZ01000040.1"/>
</dbReference>
<accession>A0ABX1ZP82</accession>
<dbReference type="EMBL" id="WHNZ01000040">
    <property type="protein sequence ID" value="NOV01906.1"/>
    <property type="molecule type" value="Genomic_DNA"/>
</dbReference>
<evidence type="ECO:0000259" key="2">
    <source>
        <dbReference type="PROSITE" id="PS50943"/>
    </source>
</evidence>
<evidence type="ECO:0000313" key="4">
    <source>
        <dbReference type="Proteomes" id="UP000618579"/>
    </source>
</evidence>